<dbReference type="KEGG" id="bgf:BC1003_2996"/>
<dbReference type="EMBL" id="CP002217">
    <property type="protein sequence ID" value="ADN58947.1"/>
    <property type="molecule type" value="Genomic_DNA"/>
</dbReference>
<reference evidence="1" key="1">
    <citation type="submission" date="2010-09" db="EMBL/GenBank/DDBJ databases">
        <title>Complete sequence of chromosome1 of Burkholderia sp. CCGE1003.</title>
        <authorList>
            <consortium name="US DOE Joint Genome Institute"/>
            <person name="Lucas S."/>
            <person name="Copeland A."/>
            <person name="Lapidus A."/>
            <person name="Cheng J.-F."/>
            <person name="Bruce D."/>
            <person name="Goodwin L."/>
            <person name="Pitluck S."/>
            <person name="Daligault H."/>
            <person name="Davenport K."/>
            <person name="Detter J.C."/>
            <person name="Han C."/>
            <person name="Tapia R."/>
            <person name="Land M."/>
            <person name="Hauser L."/>
            <person name="Jeffries C."/>
            <person name="Kyrpides N."/>
            <person name="Ivanova N."/>
            <person name="Ovchinnikova G."/>
            <person name="Martinez-Romero E."/>
            <person name="Rogel M.A."/>
            <person name="Auchtung J."/>
            <person name="Tiedje J.M."/>
            <person name="Woyke T."/>
        </authorList>
    </citation>
    <scope>NUCLEOTIDE SEQUENCE</scope>
    <source>
        <strain evidence="1">CCGE1003</strain>
    </source>
</reference>
<evidence type="ECO:0000313" key="1">
    <source>
        <dbReference type="EMBL" id="ADN58947.1"/>
    </source>
</evidence>
<gene>
    <name evidence="1" type="ordered locus">BC1003_2996</name>
</gene>
<accession>E1T9H4</accession>
<organism evidence="1">
    <name type="scientific">Burkholderia sp. (strain CCGE1003)</name>
    <dbReference type="NCBI Taxonomy" id="640512"/>
    <lineage>
        <taxon>Bacteria</taxon>
        <taxon>Pseudomonadati</taxon>
        <taxon>Pseudomonadota</taxon>
        <taxon>Betaproteobacteria</taxon>
        <taxon>Burkholderiales</taxon>
        <taxon>Burkholderiaceae</taxon>
        <taxon>Burkholderia</taxon>
    </lineage>
</organism>
<dbReference type="STRING" id="640512.BC1003_2996"/>
<sequence>MERLMKPQTKKAGALAIIAALFRKLFKKRKKKRESSIYPLR</sequence>
<dbReference type="AlphaFoldDB" id="E1T9H4"/>
<protein>
    <submittedName>
        <fullName evidence="1">Uncharacterized protein</fullName>
    </submittedName>
</protein>
<dbReference type="HOGENOM" id="CLU_3267042_0_0_4"/>
<name>E1T9H4_BURSG</name>
<proteinExistence type="predicted"/>